<evidence type="ECO:0000256" key="12">
    <source>
        <dbReference type="ARBA" id="ARBA00064647"/>
    </source>
</evidence>
<dbReference type="Ensembl" id="ENSLCNT00005022870.1">
    <property type="protein sequence ID" value="ENSLCNP00005020433.1"/>
    <property type="gene ID" value="ENSLCNG00005013351.1"/>
</dbReference>
<dbReference type="PANTHER" id="PTHR12441:SF10">
    <property type="entry name" value="ATP SYNTHASE-COUPLING FACTOR 6, MITOCHONDRIAL"/>
    <property type="match status" value="1"/>
</dbReference>
<proteinExistence type="inferred from homology"/>
<evidence type="ECO:0000256" key="11">
    <source>
        <dbReference type="ARBA" id="ARBA00059339"/>
    </source>
</evidence>
<keyword evidence="5" id="KW-0375">Hydrogen ion transport</keyword>
<keyword evidence="15" id="KW-1185">Reference proteome</keyword>
<evidence type="ECO:0000256" key="7">
    <source>
        <dbReference type="ARBA" id="ARBA00023065"/>
    </source>
</evidence>
<protein>
    <recommendedName>
        <fullName evidence="13">ATP synthase peripheral stalk subunit F6, mitochondrial</fullName>
    </recommendedName>
    <alternativeName>
        <fullName evidence="10">ATP synthase peripheral stalk subunit F6</fullName>
    </alternativeName>
</protein>
<keyword evidence="8" id="KW-0496">Mitochondrion</keyword>
<reference evidence="14" key="1">
    <citation type="submission" date="2025-08" db="UniProtKB">
        <authorList>
            <consortium name="Ensembl"/>
        </authorList>
    </citation>
    <scope>IDENTIFICATION</scope>
</reference>
<evidence type="ECO:0000313" key="14">
    <source>
        <dbReference type="Ensembl" id="ENSLCNP00005020433.1"/>
    </source>
</evidence>
<evidence type="ECO:0000256" key="9">
    <source>
        <dbReference type="ARBA" id="ARBA00023136"/>
    </source>
</evidence>
<keyword evidence="6" id="KW-0999">Mitochondrion inner membrane</keyword>
<comment type="function">
    <text evidence="11">Subunit F6, of the mitochondrial membrane ATP synthase complex (F(1)F(0) ATP synthase or Complex V) that produces ATP from ADP in the presence of a proton gradient across the membrane which is generated by electron transport complexes of the respiratory chain. ATP synthase complex consist of a soluble F(1) head domain - the catalytic core - and a membrane F(1) domain - the membrane proton channel. These two domains are linked by a central stalk rotating inside the F(1) region and a stationary peripheral stalk. During catalysis, ATP synthesis in the catalytic domain of F(1) is coupled via a rotary mechanism of the central stalk subunits to proton translocation. In vivo, can only synthesize ATP although its ATP hydrolase activity can be activated artificially in vitro. Part of the complex F(0) domain. Part of the complex F(0) domain and the peripheric stalk, which acts as a stator to hold the catalytic alpha(3)beta(3) subcomplex and subunit a/ATP6 static relative to the rotary elements.</text>
</comment>
<comment type="subcellular location">
    <subcellularLocation>
        <location evidence="1">Mitochondrion inner membrane</location>
    </subcellularLocation>
</comment>
<evidence type="ECO:0000256" key="2">
    <source>
        <dbReference type="ARBA" id="ARBA00007346"/>
    </source>
</evidence>
<evidence type="ECO:0000256" key="6">
    <source>
        <dbReference type="ARBA" id="ARBA00022792"/>
    </source>
</evidence>
<dbReference type="InterPro" id="IPR008387">
    <property type="entry name" value="ATP_synth_f6_mt"/>
</dbReference>
<sequence length="98" mass="11506">QILQRVFRFSSVVGSDISVRLWENIGVAAVAFNKELYPVQNSLMVEIREYKSKETENPKQAPHCQQSFLKLKQMYSKADINMFNNFKFEDHKFESIQS</sequence>
<evidence type="ECO:0000313" key="15">
    <source>
        <dbReference type="Proteomes" id="UP000472241"/>
    </source>
</evidence>
<dbReference type="GO" id="GO:0005743">
    <property type="term" value="C:mitochondrial inner membrane"/>
    <property type="evidence" value="ECO:0007669"/>
    <property type="project" value="UniProtKB-SubCell"/>
</dbReference>
<evidence type="ECO:0000256" key="13">
    <source>
        <dbReference type="ARBA" id="ARBA00073749"/>
    </source>
</evidence>
<dbReference type="GO" id="GO:0015078">
    <property type="term" value="F:proton transmembrane transporter activity"/>
    <property type="evidence" value="ECO:0007669"/>
    <property type="project" value="InterPro"/>
</dbReference>
<evidence type="ECO:0000256" key="10">
    <source>
        <dbReference type="ARBA" id="ARBA00029863"/>
    </source>
</evidence>
<keyword evidence="4" id="KW-0138">CF(0)</keyword>
<evidence type="ECO:0000256" key="4">
    <source>
        <dbReference type="ARBA" id="ARBA00022547"/>
    </source>
</evidence>
<name>A0A667HKW5_LYNCA</name>
<dbReference type="SUPFAM" id="SSF111357">
    <property type="entry name" value="Mitochondrial ATP synthase coupling factor 6"/>
    <property type="match status" value="1"/>
</dbReference>
<comment type="similarity">
    <text evidence="2">Belongs to the eukaryotic ATPase subunit F6 family.</text>
</comment>
<keyword evidence="3" id="KW-0813">Transport</keyword>
<comment type="subunit">
    <text evidence="12">Component of the ATP synthase complex composed at least of ATP5F1A/subunit alpha, ATP5F1B/subunit beta, ATP5MC1/subunit c (homooctomer), MT-ATP6/subunit a, MT-ATP8/subunit 8, ATP5ME/subunit e, ATP5MF/subunit f, ATP5MG/subunit g, ATP5MK/subunit k, ATP5MJ/subunit j, ATP5F1C/subunit gamma, ATP5F1D/subunit delta, ATP5F1E/subunit epsilon, ATP5PF/subunit F6, ATP5PB/subunit b, ATP5PD/subunit d, ATP5PO/subunit OSCP. ATP synthase complex consists of a soluble F(1) head domain (subunits alpha(3) and beta(3)) - the catalytic core - and a membrane F(0) domain - the membrane proton channel (subunits c, a, 8, e, f, g, k and j). These two domains are linked by a central stalk (subunits gamma, delta, and epsilon) rotating inside the F1 region and a stationary peripheral stalk (subunits F6, b, d, and OSCP).</text>
</comment>
<dbReference type="InterPro" id="IPR036204">
    <property type="entry name" value="ATP_synth_f6_sf_mt"/>
</dbReference>
<organism evidence="14 15">
    <name type="scientific">Lynx canadensis</name>
    <name type="common">Canada lynx</name>
    <name type="synonym">Felis canadensis</name>
    <dbReference type="NCBI Taxonomy" id="61383"/>
    <lineage>
        <taxon>Eukaryota</taxon>
        <taxon>Metazoa</taxon>
        <taxon>Chordata</taxon>
        <taxon>Craniata</taxon>
        <taxon>Vertebrata</taxon>
        <taxon>Euteleostomi</taxon>
        <taxon>Mammalia</taxon>
        <taxon>Eutheria</taxon>
        <taxon>Laurasiatheria</taxon>
        <taxon>Carnivora</taxon>
        <taxon>Feliformia</taxon>
        <taxon>Felidae</taxon>
        <taxon>Felinae</taxon>
        <taxon>Lynx</taxon>
    </lineage>
</organism>
<keyword evidence="7" id="KW-0406">Ion transport</keyword>
<dbReference type="AlphaFoldDB" id="A0A667HKW5"/>
<evidence type="ECO:0000256" key="8">
    <source>
        <dbReference type="ARBA" id="ARBA00023128"/>
    </source>
</evidence>
<dbReference type="Gene3D" id="1.10.246.110">
    <property type="entry name" value="Mitochondrial ATP synthase-coupling factor 6"/>
    <property type="match status" value="1"/>
</dbReference>
<dbReference type="GO" id="GO:0045259">
    <property type="term" value="C:proton-transporting ATP synthase complex"/>
    <property type="evidence" value="ECO:0007669"/>
    <property type="project" value="UniProtKB-KW"/>
</dbReference>
<dbReference type="Pfam" id="PF05511">
    <property type="entry name" value="ATP-synt_F6"/>
    <property type="match status" value="1"/>
</dbReference>
<evidence type="ECO:0000256" key="5">
    <source>
        <dbReference type="ARBA" id="ARBA00022781"/>
    </source>
</evidence>
<dbReference type="Proteomes" id="UP000472241">
    <property type="component" value="Unplaced"/>
</dbReference>
<evidence type="ECO:0000256" key="1">
    <source>
        <dbReference type="ARBA" id="ARBA00004273"/>
    </source>
</evidence>
<dbReference type="GO" id="GO:0015986">
    <property type="term" value="P:proton motive force-driven ATP synthesis"/>
    <property type="evidence" value="ECO:0007669"/>
    <property type="project" value="InterPro"/>
</dbReference>
<evidence type="ECO:0000256" key="3">
    <source>
        <dbReference type="ARBA" id="ARBA00022448"/>
    </source>
</evidence>
<accession>A0A667HKW5</accession>
<reference evidence="14" key="2">
    <citation type="submission" date="2025-09" db="UniProtKB">
        <authorList>
            <consortium name="Ensembl"/>
        </authorList>
    </citation>
    <scope>IDENTIFICATION</scope>
</reference>
<keyword evidence="9" id="KW-0472">Membrane</keyword>
<dbReference type="PANTHER" id="PTHR12441">
    <property type="entry name" value="ATP SYNTHASE COUPLING FACTOR 6, MITOCHONDRIAL"/>
    <property type="match status" value="1"/>
</dbReference>